<sequence length="72" mass="7906">LYCGGSFSCSGGSSGHGEPRSMLIVEPTFKHSFRVVTLVAIGIFHSPRPVARLVATHRRPVARLVVDYERCH</sequence>
<dbReference type="AlphaFoldDB" id="A0A0N4VUW3"/>
<evidence type="ECO:0000313" key="1">
    <source>
        <dbReference type="WBParaSite" id="HPLM_0000108001-mRNA-1"/>
    </source>
</evidence>
<organism evidence="1">
    <name type="scientific">Haemonchus placei</name>
    <name type="common">Barber's pole worm</name>
    <dbReference type="NCBI Taxonomy" id="6290"/>
    <lineage>
        <taxon>Eukaryota</taxon>
        <taxon>Metazoa</taxon>
        <taxon>Ecdysozoa</taxon>
        <taxon>Nematoda</taxon>
        <taxon>Chromadorea</taxon>
        <taxon>Rhabditida</taxon>
        <taxon>Rhabditina</taxon>
        <taxon>Rhabditomorpha</taxon>
        <taxon>Strongyloidea</taxon>
        <taxon>Trichostrongylidae</taxon>
        <taxon>Haemonchus</taxon>
    </lineage>
</organism>
<protein>
    <submittedName>
        <fullName evidence="1">Secreted protein</fullName>
    </submittedName>
</protein>
<accession>A0A0N4VUW3</accession>
<dbReference type="WBParaSite" id="HPLM_0000108001-mRNA-1">
    <property type="protein sequence ID" value="HPLM_0000108001-mRNA-1"/>
    <property type="gene ID" value="HPLM_0000108001"/>
</dbReference>
<reference evidence="1" key="1">
    <citation type="submission" date="2017-02" db="UniProtKB">
        <authorList>
            <consortium name="WormBaseParasite"/>
        </authorList>
    </citation>
    <scope>IDENTIFICATION</scope>
</reference>
<proteinExistence type="predicted"/>
<name>A0A0N4VUW3_HAEPC</name>